<evidence type="ECO:0000313" key="3">
    <source>
        <dbReference type="EMBL" id="KJP86047.1"/>
    </source>
</evidence>
<dbReference type="GeneID" id="24269618"/>
<evidence type="ECO:0000256" key="2">
    <source>
        <dbReference type="SAM" id="SignalP"/>
    </source>
</evidence>
<dbReference type="EMBL" id="KQ001703">
    <property type="protein sequence ID" value="KJP86047.1"/>
    <property type="molecule type" value="Genomic_DNA"/>
</dbReference>
<sequence>MASYLSIIFLIFSFAFLLIHAAEQQVTLENPANGAVNVADPPQDNVQVEGTVQTPEAGVEVPLPGKKPREENKDNSTERMAYRKKE</sequence>
<keyword evidence="2" id="KW-0732">Signal</keyword>
<dbReference type="VEuPathDB" id="PlasmoDB:AK88_04304"/>
<feature type="compositionally biased region" description="Basic and acidic residues" evidence="1">
    <location>
        <begin position="67"/>
        <end position="86"/>
    </location>
</feature>
<name>A0A0D9QGV7_PLAFR</name>
<protein>
    <submittedName>
        <fullName evidence="3">Uncharacterized protein</fullName>
    </submittedName>
</protein>
<evidence type="ECO:0000256" key="1">
    <source>
        <dbReference type="SAM" id="MobiDB-lite"/>
    </source>
</evidence>
<gene>
    <name evidence="3" type="ORF">AK88_04304</name>
</gene>
<keyword evidence="4" id="KW-1185">Reference proteome</keyword>
<feature type="chain" id="PRO_5002343809" evidence="2">
    <location>
        <begin position="22"/>
        <end position="86"/>
    </location>
</feature>
<reference evidence="3 4" key="1">
    <citation type="submission" date="2014-03" db="EMBL/GenBank/DDBJ databases">
        <title>The Genome Sequence of Plasmodium fragile nilgiri.</title>
        <authorList>
            <consortium name="The Broad Institute Genomics Platform"/>
            <consortium name="The Broad Institute Genome Sequencing Center for Infectious Disease"/>
            <person name="Neafsey D."/>
            <person name="Duraisingh M."/>
            <person name="Young S.K."/>
            <person name="Zeng Q."/>
            <person name="Gargeya S."/>
            <person name="Abouelleil A."/>
            <person name="Alvarado L."/>
            <person name="Chapman S.B."/>
            <person name="Gainer-Dewar J."/>
            <person name="Goldberg J."/>
            <person name="Griggs A."/>
            <person name="Gujja S."/>
            <person name="Hansen M."/>
            <person name="Howarth C."/>
            <person name="Imamovic A."/>
            <person name="Larimer J."/>
            <person name="Pearson M."/>
            <person name="Poon T.W."/>
            <person name="Priest M."/>
            <person name="Roberts A."/>
            <person name="Saif S."/>
            <person name="Shea T."/>
            <person name="Sykes S."/>
            <person name="Wortman J."/>
            <person name="Nusbaum C."/>
            <person name="Birren B."/>
        </authorList>
    </citation>
    <scope>NUCLEOTIDE SEQUENCE [LARGE SCALE GENOMIC DNA]</scope>
    <source>
        <strain evidence="4">nilgiri</strain>
    </source>
</reference>
<feature type="signal peptide" evidence="2">
    <location>
        <begin position="1"/>
        <end position="21"/>
    </location>
</feature>
<dbReference type="RefSeq" id="XP_012337337.1">
    <property type="nucleotide sequence ID" value="XM_012481914.1"/>
</dbReference>
<organism evidence="3 4">
    <name type="scientific">Plasmodium fragile</name>
    <dbReference type="NCBI Taxonomy" id="5857"/>
    <lineage>
        <taxon>Eukaryota</taxon>
        <taxon>Sar</taxon>
        <taxon>Alveolata</taxon>
        <taxon>Apicomplexa</taxon>
        <taxon>Aconoidasida</taxon>
        <taxon>Haemosporida</taxon>
        <taxon>Plasmodiidae</taxon>
        <taxon>Plasmodium</taxon>
        <taxon>Plasmodium (Plasmodium)</taxon>
    </lineage>
</organism>
<evidence type="ECO:0000313" key="4">
    <source>
        <dbReference type="Proteomes" id="UP000054561"/>
    </source>
</evidence>
<feature type="region of interest" description="Disordered" evidence="1">
    <location>
        <begin position="53"/>
        <end position="86"/>
    </location>
</feature>
<dbReference type="AlphaFoldDB" id="A0A0D9QGV7"/>
<proteinExistence type="predicted"/>
<dbReference type="Proteomes" id="UP000054561">
    <property type="component" value="Unassembled WGS sequence"/>
</dbReference>
<accession>A0A0D9QGV7</accession>